<dbReference type="EMBL" id="BMML01000011">
    <property type="protein sequence ID" value="GGN20400.1"/>
    <property type="molecule type" value="Genomic_DNA"/>
</dbReference>
<reference evidence="1" key="2">
    <citation type="submission" date="2020-09" db="EMBL/GenBank/DDBJ databases">
        <authorList>
            <person name="Sun Q."/>
            <person name="Zhou Y."/>
        </authorList>
    </citation>
    <scope>NUCLEOTIDE SEQUENCE</scope>
    <source>
        <strain evidence="1">CGMCC 4.7110</strain>
    </source>
</reference>
<evidence type="ECO:0000313" key="1">
    <source>
        <dbReference type="EMBL" id="GGN20400.1"/>
    </source>
</evidence>
<evidence type="ECO:0000313" key="2">
    <source>
        <dbReference type="Proteomes" id="UP000653411"/>
    </source>
</evidence>
<reference evidence="1" key="1">
    <citation type="journal article" date="2014" name="Int. J. Syst. Evol. Microbiol.">
        <title>Complete genome sequence of Corynebacterium casei LMG S-19264T (=DSM 44701T), isolated from a smear-ripened cheese.</title>
        <authorList>
            <consortium name="US DOE Joint Genome Institute (JGI-PGF)"/>
            <person name="Walter F."/>
            <person name="Albersmeier A."/>
            <person name="Kalinowski J."/>
            <person name="Ruckert C."/>
        </authorList>
    </citation>
    <scope>NUCLEOTIDE SEQUENCE</scope>
    <source>
        <strain evidence="1">CGMCC 4.7110</strain>
    </source>
</reference>
<dbReference type="SUPFAM" id="SSF51182">
    <property type="entry name" value="RmlC-like cupins"/>
    <property type="match status" value="1"/>
</dbReference>
<proteinExistence type="predicted"/>
<name>A0A917XFI7_9ACTN</name>
<gene>
    <name evidence="1" type="ORF">GCM10011578_050950</name>
</gene>
<dbReference type="InterPro" id="IPR011051">
    <property type="entry name" value="RmlC_Cupin_sf"/>
</dbReference>
<sequence>MTTTNITGHVSARMPVAYIRIYTGHDGHSYFEDVRPDGEMRGTPESDLHAIFGELLQVDTAVFRHVVREADDSRRHNAPRPQFIIVLKGECEVESSLGDTRRMGPGHILLAEDVAGFGHVTRRIGDQERLTMVVTLRTDSADGAA</sequence>
<protein>
    <submittedName>
        <fullName evidence="1">Uncharacterized protein</fullName>
    </submittedName>
</protein>
<dbReference type="AlphaFoldDB" id="A0A917XFI7"/>
<comment type="caution">
    <text evidence="1">The sequence shown here is derived from an EMBL/GenBank/DDBJ whole genome shotgun (WGS) entry which is preliminary data.</text>
</comment>
<dbReference type="Proteomes" id="UP000653411">
    <property type="component" value="Unassembled WGS sequence"/>
</dbReference>
<organism evidence="1 2">
    <name type="scientific">Streptomyces fuscichromogenes</name>
    <dbReference type="NCBI Taxonomy" id="1324013"/>
    <lineage>
        <taxon>Bacteria</taxon>
        <taxon>Bacillati</taxon>
        <taxon>Actinomycetota</taxon>
        <taxon>Actinomycetes</taxon>
        <taxon>Kitasatosporales</taxon>
        <taxon>Streptomycetaceae</taxon>
        <taxon>Streptomyces</taxon>
    </lineage>
</organism>
<keyword evidence="2" id="KW-1185">Reference proteome</keyword>
<dbReference type="RefSeq" id="WP_189265115.1">
    <property type="nucleotide sequence ID" value="NZ_BMML01000011.1"/>
</dbReference>
<accession>A0A917XFI7</accession>